<evidence type="ECO:0000256" key="7">
    <source>
        <dbReference type="ARBA" id="ARBA00038947"/>
    </source>
</evidence>
<sequence length="305" mass="35171">MSILNHSTLRSLNFVRSFSSKRRWVRLTDQEKANLKHEKKKKETKRHKYDKKKIIETQKRDDPNYKDIESSVNLDLTPNMFTGVYQDEKYIIVNKAHQFSVQEDSQNKRGIISKLKEQDPDIRGVHRIDKNVTGGLLIAKTKFAARSFSRNLKLGGNTGFKFIRRYVGLIPSEDIVSNSPILESIQFYNDKNKGRIVSHDEEGRQSITDFIKYDKLNVRGYQMIILQLTTGRKHQIRKHLSEILGKPLRNDVKYGAVGLIQPQNCIGLHSAFIETHVGQLSTVPHFGTDLLIKKVNSPKKSKILF</sequence>
<evidence type="ECO:0000256" key="4">
    <source>
        <dbReference type="ARBA" id="ARBA00023235"/>
    </source>
</evidence>
<dbReference type="SUPFAM" id="SSF55120">
    <property type="entry name" value="Pseudouridine synthase"/>
    <property type="match status" value="1"/>
</dbReference>
<reference evidence="14" key="1">
    <citation type="journal article" date="2021" name="Open Biol.">
        <title>Shared evolutionary footprints suggest mitochondrial oxidative damage underlies multiple complex I losses in fungi.</title>
        <authorList>
            <person name="Schikora-Tamarit M.A."/>
            <person name="Marcet-Houben M."/>
            <person name="Nosek J."/>
            <person name="Gabaldon T."/>
        </authorList>
    </citation>
    <scope>NUCLEOTIDE SEQUENCE</scope>
    <source>
        <strain evidence="14">CBS2887</strain>
    </source>
</reference>
<dbReference type="Gene3D" id="3.30.2350.10">
    <property type="entry name" value="Pseudouridine synthase"/>
    <property type="match status" value="1"/>
</dbReference>
<protein>
    <recommendedName>
        <fullName evidence="8">21S rRNA pseudouridine(2819) synthase</fullName>
        <ecNumber evidence="7">5.4.99.43</ecNumber>
    </recommendedName>
    <alternativeName>
        <fullName evidence="10">Pseudouridine synthase 5</fullName>
    </alternativeName>
    <alternativeName>
        <fullName evidence="9">Pseudouridylate synthase PUS5</fullName>
    </alternativeName>
    <alternativeName>
        <fullName evidence="11">Uracil hydrolyase PUS5</fullName>
    </alternativeName>
</protein>
<comment type="subcellular location">
    <subcellularLocation>
        <location evidence="1">Mitochondrion</location>
    </subcellularLocation>
</comment>
<dbReference type="Pfam" id="PF00849">
    <property type="entry name" value="PseudoU_synth_2"/>
    <property type="match status" value="1"/>
</dbReference>
<accession>A0A9P8Q8F9</accession>
<dbReference type="GO" id="GO:0003723">
    <property type="term" value="F:RNA binding"/>
    <property type="evidence" value="ECO:0007669"/>
    <property type="project" value="InterPro"/>
</dbReference>
<evidence type="ECO:0000256" key="10">
    <source>
        <dbReference type="ARBA" id="ARBA00041978"/>
    </source>
</evidence>
<keyword evidence="12" id="KW-0175">Coiled coil</keyword>
<evidence type="ECO:0000313" key="14">
    <source>
        <dbReference type="EMBL" id="KAH3684975.1"/>
    </source>
</evidence>
<gene>
    <name evidence="14" type="ORF">WICPIJ_004054</name>
</gene>
<dbReference type="CDD" id="cd02869">
    <property type="entry name" value="PseudoU_synth_RluA_like"/>
    <property type="match status" value="1"/>
</dbReference>
<evidence type="ECO:0000256" key="12">
    <source>
        <dbReference type="SAM" id="Coils"/>
    </source>
</evidence>
<reference evidence="14" key="2">
    <citation type="submission" date="2021-01" db="EMBL/GenBank/DDBJ databases">
        <authorList>
            <person name="Schikora-Tamarit M.A."/>
        </authorList>
    </citation>
    <scope>NUCLEOTIDE SEQUENCE</scope>
    <source>
        <strain evidence="14">CBS2887</strain>
    </source>
</reference>
<dbReference type="GO" id="GO:0000455">
    <property type="term" value="P:enzyme-directed rRNA pseudouridine synthesis"/>
    <property type="evidence" value="ECO:0007669"/>
    <property type="project" value="TreeGrafter"/>
</dbReference>
<dbReference type="InterPro" id="IPR006145">
    <property type="entry name" value="PsdUridine_synth_RsuA/RluA"/>
</dbReference>
<comment type="catalytic activity">
    <reaction evidence="5">
        <text>uridine(2819) in 21S rRNA = pseudouridine(2819) in 21S rRNA</text>
        <dbReference type="Rhea" id="RHEA:42556"/>
        <dbReference type="Rhea" id="RHEA-COMP:10113"/>
        <dbReference type="Rhea" id="RHEA-COMP:10114"/>
        <dbReference type="ChEBI" id="CHEBI:65314"/>
        <dbReference type="ChEBI" id="CHEBI:65315"/>
        <dbReference type="EC" id="5.4.99.43"/>
    </reaction>
</comment>
<organism evidence="14 15">
    <name type="scientific">Wickerhamomyces pijperi</name>
    <name type="common">Yeast</name>
    <name type="synonym">Pichia pijperi</name>
    <dbReference type="NCBI Taxonomy" id="599730"/>
    <lineage>
        <taxon>Eukaryota</taxon>
        <taxon>Fungi</taxon>
        <taxon>Dikarya</taxon>
        <taxon>Ascomycota</taxon>
        <taxon>Saccharomycotina</taxon>
        <taxon>Saccharomycetes</taxon>
        <taxon>Phaffomycetales</taxon>
        <taxon>Wickerhamomycetaceae</taxon>
        <taxon>Wickerhamomyces</taxon>
    </lineage>
</organism>
<evidence type="ECO:0000256" key="11">
    <source>
        <dbReference type="ARBA" id="ARBA00042700"/>
    </source>
</evidence>
<dbReference type="AlphaFoldDB" id="A0A9P8Q8F9"/>
<name>A0A9P8Q8F9_WICPI</name>
<evidence type="ECO:0000313" key="15">
    <source>
        <dbReference type="Proteomes" id="UP000774326"/>
    </source>
</evidence>
<dbReference type="EC" id="5.4.99.43" evidence="7"/>
<evidence type="ECO:0000256" key="6">
    <source>
        <dbReference type="ARBA" id="ARBA00037513"/>
    </source>
</evidence>
<evidence type="ECO:0000256" key="3">
    <source>
        <dbReference type="ARBA" id="ARBA00023128"/>
    </source>
</evidence>
<dbReference type="OrthoDB" id="428658at2759"/>
<evidence type="ECO:0000256" key="1">
    <source>
        <dbReference type="ARBA" id="ARBA00004173"/>
    </source>
</evidence>
<feature type="coiled-coil region" evidence="12">
    <location>
        <begin position="25"/>
        <end position="52"/>
    </location>
</feature>
<comment type="caution">
    <text evidence="14">The sequence shown here is derived from an EMBL/GenBank/DDBJ whole genome shotgun (WGS) entry which is preliminary data.</text>
</comment>
<keyword evidence="3" id="KW-0496">Mitochondrion</keyword>
<proteinExistence type="inferred from homology"/>
<evidence type="ECO:0000256" key="5">
    <source>
        <dbReference type="ARBA" id="ARBA00036927"/>
    </source>
</evidence>
<keyword evidence="15" id="KW-1185">Reference proteome</keyword>
<dbReference type="PANTHER" id="PTHR21600">
    <property type="entry name" value="MITOCHONDRIAL RNA PSEUDOURIDINE SYNTHASE"/>
    <property type="match status" value="1"/>
</dbReference>
<dbReference type="PROSITE" id="PS01129">
    <property type="entry name" value="PSI_RLU"/>
    <property type="match status" value="1"/>
</dbReference>
<dbReference type="Proteomes" id="UP000774326">
    <property type="component" value="Unassembled WGS sequence"/>
</dbReference>
<dbReference type="GO" id="GO:0005739">
    <property type="term" value="C:mitochondrion"/>
    <property type="evidence" value="ECO:0007669"/>
    <property type="project" value="UniProtKB-SubCell"/>
</dbReference>
<evidence type="ECO:0000256" key="9">
    <source>
        <dbReference type="ARBA" id="ARBA00041561"/>
    </source>
</evidence>
<evidence type="ECO:0000259" key="13">
    <source>
        <dbReference type="Pfam" id="PF00849"/>
    </source>
</evidence>
<feature type="domain" description="Pseudouridine synthase RsuA/RluA-like" evidence="13">
    <location>
        <begin position="89"/>
        <end position="241"/>
    </location>
</feature>
<keyword evidence="4" id="KW-0413">Isomerase</keyword>
<dbReference type="InterPro" id="IPR020103">
    <property type="entry name" value="PsdUridine_synth_cat_dom_sf"/>
</dbReference>
<comment type="similarity">
    <text evidence="2">Belongs to the pseudouridine synthase RluA family.</text>
</comment>
<comment type="function">
    <text evidence="6">Pseudouridylate synthase responsible for the pseudouridine-2819 formation in mitochondrial 21S rRNA. May modulate the efficiency or the fidelity of the mitochondrial translation machinery.</text>
</comment>
<evidence type="ECO:0000256" key="2">
    <source>
        <dbReference type="ARBA" id="ARBA00010876"/>
    </source>
</evidence>
<dbReference type="PANTHER" id="PTHR21600:SF81">
    <property type="entry name" value="21S RRNA PSEUDOURIDINE(2819) SYNTHASE"/>
    <property type="match status" value="1"/>
</dbReference>
<dbReference type="InterPro" id="IPR006224">
    <property type="entry name" value="PsdUridine_synth_RluA-like_CS"/>
</dbReference>
<dbReference type="InterPro" id="IPR050188">
    <property type="entry name" value="RluA_PseudoU_synthase"/>
</dbReference>
<evidence type="ECO:0000256" key="8">
    <source>
        <dbReference type="ARBA" id="ARBA00040626"/>
    </source>
</evidence>
<dbReference type="GO" id="GO:0160143">
    <property type="term" value="F:21S rRNA pseudouridine(2819) synthase activity"/>
    <property type="evidence" value="ECO:0007669"/>
    <property type="project" value="UniProtKB-EC"/>
</dbReference>
<dbReference type="EMBL" id="JAEUBG010002243">
    <property type="protein sequence ID" value="KAH3684975.1"/>
    <property type="molecule type" value="Genomic_DNA"/>
</dbReference>